<protein>
    <submittedName>
        <fullName evidence="3">Dynein_attach_N domain-containing protein</fullName>
    </submittedName>
</protein>
<dbReference type="STRING" id="131310.A0A0N4ZTF9"/>
<reference evidence="3" key="1">
    <citation type="submission" date="2017-02" db="UniProtKB">
        <authorList>
            <consortium name="WormBaseParasite"/>
        </authorList>
    </citation>
    <scope>IDENTIFICATION</scope>
</reference>
<dbReference type="InterPro" id="IPR008569">
    <property type="entry name" value="DUF851"/>
</dbReference>
<name>A0A0N4ZTF9_PARTI</name>
<accession>A0A0N4ZTF9</accession>
<feature type="compositionally biased region" description="Basic and acidic residues" evidence="1">
    <location>
        <begin position="313"/>
        <end position="325"/>
    </location>
</feature>
<proteinExistence type="predicted"/>
<keyword evidence="2" id="KW-1185">Reference proteome</keyword>
<feature type="compositionally biased region" description="Basic and acidic residues" evidence="1">
    <location>
        <begin position="50"/>
        <end position="65"/>
    </location>
</feature>
<evidence type="ECO:0000313" key="3">
    <source>
        <dbReference type="WBParaSite" id="PTRK_0001178800.1"/>
    </source>
</evidence>
<organism evidence="2 3">
    <name type="scientific">Parastrongyloides trichosuri</name>
    <name type="common">Possum-specific nematode worm</name>
    <dbReference type="NCBI Taxonomy" id="131310"/>
    <lineage>
        <taxon>Eukaryota</taxon>
        <taxon>Metazoa</taxon>
        <taxon>Ecdysozoa</taxon>
        <taxon>Nematoda</taxon>
        <taxon>Chromadorea</taxon>
        <taxon>Rhabditida</taxon>
        <taxon>Tylenchina</taxon>
        <taxon>Panagrolaimomorpha</taxon>
        <taxon>Strongyloidoidea</taxon>
        <taxon>Strongyloididae</taxon>
        <taxon>Parastrongyloides</taxon>
    </lineage>
</organism>
<dbReference type="Proteomes" id="UP000038045">
    <property type="component" value="Unplaced"/>
</dbReference>
<evidence type="ECO:0000313" key="2">
    <source>
        <dbReference type="Proteomes" id="UP000038045"/>
    </source>
</evidence>
<feature type="region of interest" description="Disordered" evidence="1">
    <location>
        <begin position="310"/>
        <end position="341"/>
    </location>
</feature>
<dbReference type="WBParaSite" id="PTRK_0001178800.1">
    <property type="protein sequence ID" value="PTRK_0001178800.1"/>
    <property type="gene ID" value="PTRK_0001178800"/>
</dbReference>
<dbReference type="Pfam" id="PF05867">
    <property type="entry name" value="DUF851"/>
    <property type="match status" value="1"/>
</dbReference>
<sequence>MKLDKTVENEEHVAENGTICDEGEEQPNKDKELVEESKDDNNNNNLNQDEGVKEINDTGDSVKEEEQVESQDTKLQAKLMKNISKKFSKMYSEKAINKMLTKIKNRDIARQKMHKEMGTNSTNISESFLNTGDLFITPENLKIIHALEKNKMKAEDYDFRMEYNAEEVVKLINKDKQFQAIVWEARKKYPYAYMSIHEEMKKNHTFKLNINNKSNQGFIFDKRGVPFWMNKKNLKSCEESPTDDSLPLDASIINDVYDGKVKLKKCTKKPRLVERWDKIGLMTLRDSTYFDDYMIFSNTIRSMIKVIDPDENSSNKKEESISDRKKNIKSPSKTNKKSLDPKVKFGTLPETVVQYDRLMFGEYIIKEYKCSKNIVKTQ</sequence>
<dbReference type="AlphaFoldDB" id="A0A0N4ZTF9"/>
<feature type="compositionally biased region" description="Basic and acidic residues" evidence="1">
    <location>
        <begin position="1"/>
        <end position="14"/>
    </location>
</feature>
<evidence type="ECO:0000256" key="1">
    <source>
        <dbReference type="SAM" id="MobiDB-lite"/>
    </source>
</evidence>
<feature type="region of interest" description="Disordered" evidence="1">
    <location>
        <begin position="1"/>
        <end position="73"/>
    </location>
</feature>
<feature type="compositionally biased region" description="Basic and acidic residues" evidence="1">
    <location>
        <begin position="26"/>
        <end position="41"/>
    </location>
</feature>